<evidence type="ECO:0000256" key="6">
    <source>
        <dbReference type="SAM" id="Phobius"/>
    </source>
</evidence>
<dbReference type="InterPro" id="IPR002645">
    <property type="entry name" value="STAS_dom"/>
</dbReference>
<feature type="domain" description="STAS" evidence="7">
    <location>
        <begin position="506"/>
        <end position="628"/>
    </location>
</feature>
<dbReference type="CDD" id="cd07042">
    <property type="entry name" value="STAS_SulP_like_sulfate_transporter"/>
    <property type="match status" value="1"/>
</dbReference>
<dbReference type="SUPFAM" id="SSF53474">
    <property type="entry name" value="alpha/beta-Hydrolases"/>
    <property type="match status" value="1"/>
</dbReference>
<accession>A0A2Z7D6J0</accession>
<evidence type="ECO:0000256" key="3">
    <source>
        <dbReference type="ARBA" id="ARBA00022692"/>
    </source>
</evidence>
<evidence type="ECO:0000256" key="1">
    <source>
        <dbReference type="ARBA" id="ARBA00004141"/>
    </source>
</evidence>
<feature type="transmembrane region" description="Helical" evidence="6">
    <location>
        <begin position="74"/>
        <end position="90"/>
    </location>
</feature>
<dbReference type="Proteomes" id="UP000250235">
    <property type="component" value="Unassembled WGS sequence"/>
</dbReference>
<dbReference type="FunFam" id="3.30.750.24:FF:000002">
    <property type="entry name" value="Sulfate transporter 31"/>
    <property type="match status" value="1"/>
</dbReference>
<dbReference type="Pfam" id="PF02230">
    <property type="entry name" value="Abhydrolase_2"/>
    <property type="match status" value="1"/>
</dbReference>
<evidence type="ECO:0000256" key="2">
    <source>
        <dbReference type="ARBA" id="ARBA00022448"/>
    </source>
</evidence>
<proteinExistence type="predicted"/>
<sequence>MAATNGESFNNPHRVNFDAPRSFGTVFRSKLKETFIPDDPFRQFKNEPLKKRTIKKIQYFVPIFEWLPKYNLGLFKYDLLAGITIASLAIPQGISYANLAKLPPVIGLYSSFVPPLIYAIFGSSKHLAVGTVAACSLLIAETIGEAVSPTENIQLYTSLVFTATLFSGLFQTVLGLLRLGILVDFLSHSTIQGFMGGTALLIIFQQMKGMLGLKHFTTKTGLVSVVEAIFHNRQEWKLECLLIGLAFLICLQITRYVKQKKPKLFWVSAIGPMTVVVIGCLYTYFSHAEKRGIPTVGPLKRGLNEISIHRLNFSSEYVMAPLKAGLITGMIALAEGIAIGRSFAIARNEQIDGNKEMIAYGLMNIIGSCTSCYLTTGPFSKTAVNFNAGCKTQMANVVQSICMLLVLLLLAPLFSYTPQLALSAIIISAMLGLIEYEKYYHLFKTDKFDFVICMSAFIGVPFISMDMGLIISVGLSLVRALLYIARPTTCKLVNIPESNLYRDIEQYPHGSTVPGVLALQIGSPLYFANANYMKERIMRWVREEHDLTKPSQNDIEYILLDFGGVTSIDHTGVEALVELRKSLDVKGIKMILINPRLDVMEKLMVAHFIDKIGKDSVFLSIDDAIGSLRFSLKTLKGSIDLLRILIRHLYKLPSSAGRAFRRTFEFGRTYVVRPKGKHQATIVWLHGLGDNGNSWSTLLETLPLPNIKWICPTAPQQPITLFGGFPSTAWFDVSDLSENASDDLEGLDASAAYVASLLANEPPNIKLGVGGFSMGAATSLYSATCFVHGKYGSGNQYSVNLSAVVGLSGWLPCAKILSNKIEGVEEAAGRAASLPILLCHGRVIVLVNCNAGDDVVSHKFGEKSSEKLTSSGFQNLIFKSYPGLGHYTIPEEMDEVCAWLTSKLELEGQ</sequence>
<evidence type="ECO:0000256" key="5">
    <source>
        <dbReference type="ARBA" id="ARBA00023136"/>
    </source>
</evidence>
<dbReference type="InterPro" id="IPR011547">
    <property type="entry name" value="SLC26A/SulP_dom"/>
</dbReference>
<dbReference type="AlphaFoldDB" id="A0A2Z7D6J0"/>
<dbReference type="GO" id="GO:0016020">
    <property type="term" value="C:membrane"/>
    <property type="evidence" value="ECO:0007669"/>
    <property type="project" value="UniProtKB-SubCell"/>
</dbReference>
<dbReference type="SUPFAM" id="SSF52091">
    <property type="entry name" value="SpoIIaa-like"/>
    <property type="match status" value="1"/>
</dbReference>
<feature type="transmembrane region" description="Helical" evidence="6">
    <location>
        <begin position="324"/>
        <end position="345"/>
    </location>
</feature>
<evidence type="ECO:0000256" key="4">
    <source>
        <dbReference type="ARBA" id="ARBA00022989"/>
    </source>
</evidence>
<dbReference type="GO" id="GO:0008271">
    <property type="term" value="F:secondary active sulfate transmembrane transporter activity"/>
    <property type="evidence" value="ECO:0007669"/>
    <property type="project" value="InterPro"/>
</dbReference>
<organism evidence="8 9">
    <name type="scientific">Dorcoceras hygrometricum</name>
    <dbReference type="NCBI Taxonomy" id="472368"/>
    <lineage>
        <taxon>Eukaryota</taxon>
        <taxon>Viridiplantae</taxon>
        <taxon>Streptophyta</taxon>
        <taxon>Embryophyta</taxon>
        <taxon>Tracheophyta</taxon>
        <taxon>Spermatophyta</taxon>
        <taxon>Magnoliopsida</taxon>
        <taxon>eudicotyledons</taxon>
        <taxon>Gunneridae</taxon>
        <taxon>Pentapetalae</taxon>
        <taxon>asterids</taxon>
        <taxon>lamiids</taxon>
        <taxon>Lamiales</taxon>
        <taxon>Gesneriaceae</taxon>
        <taxon>Didymocarpoideae</taxon>
        <taxon>Trichosporeae</taxon>
        <taxon>Loxocarpinae</taxon>
        <taxon>Dorcoceras</taxon>
    </lineage>
</organism>
<protein>
    <submittedName>
        <fullName evidence="8">Sulfate transporter</fullName>
    </submittedName>
</protein>
<dbReference type="Pfam" id="PF00916">
    <property type="entry name" value="Sulfate_transp"/>
    <property type="match status" value="1"/>
</dbReference>
<dbReference type="NCBIfam" id="TIGR00815">
    <property type="entry name" value="sulP"/>
    <property type="match status" value="1"/>
</dbReference>
<name>A0A2Z7D6J0_9LAMI</name>
<evidence type="ECO:0000313" key="9">
    <source>
        <dbReference type="Proteomes" id="UP000250235"/>
    </source>
</evidence>
<reference evidence="8 9" key="1">
    <citation type="journal article" date="2015" name="Proc. Natl. Acad. Sci. U.S.A.">
        <title>The resurrection genome of Boea hygrometrica: A blueprint for survival of dehydration.</title>
        <authorList>
            <person name="Xiao L."/>
            <person name="Yang G."/>
            <person name="Zhang L."/>
            <person name="Yang X."/>
            <person name="Zhao S."/>
            <person name="Ji Z."/>
            <person name="Zhou Q."/>
            <person name="Hu M."/>
            <person name="Wang Y."/>
            <person name="Chen M."/>
            <person name="Xu Y."/>
            <person name="Jin H."/>
            <person name="Xiao X."/>
            <person name="Hu G."/>
            <person name="Bao F."/>
            <person name="Hu Y."/>
            <person name="Wan P."/>
            <person name="Li L."/>
            <person name="Deng X."/>
            <person name="Kuang T."/>
            <person name="Xiang C."/>
            <person name="Zhu J.K."/>
            <person name="Oliver M.J."/>
            <person name="He Y."/>
        </authorList>
    </citation>
    <scope>NUCLEOTIDE SEQUENCE [LARGE SCALE GENOMIC DNA]</scope>
    <source>
        <strain evidence="9">cv. XS01</strain>
    </source>
</reference>
<feature type="transmembrane region" description="Helical" evidence="6">
    <location>
        <begin position="185"/>
        <end position="204"/>
    </location>
</feature>
<comment type="subcellular location">
    <subcellularLocation>
        <location evidence="1">Membrane</location>
        <topology evidence="1">Multi-pass membrane protein</topology>
    </subcellularLocation>
</comment>
<keyword evidence="2" id="KW-0813">Transport</keyword>
<evidence type="ECO:0000313" key="8">
    <source>
        <dbReference type="EMBL" id="KZV55244.1"/>
    </source>
</evidence>
<dbReference type="Pfam" id="PF01740">
    <property type="entry name" value="STAS"/>
    <property type="match status" value="1"/>
</dbReference>
<dbReference type="InterPro" id="IPR029058">
    <property type="entry name" value="AB_hydrolase_fold"/>
</dbReference>
<keyword evidence="9" id="KW-1185">Reference proteome</keyword>
<dbReference type="InterPro" id="IPR036513">
    <property type="entry name" value="STAS_dom_sf"/>
</dbReference>
<dbReference type="Gene3D" id="3.30.750.24">
    <property type="entry name" value="STAS domain"/>
    <property type="match status" value="1"/>
</dbReference>
<dbReference type="PROSITE" id="PS50801">
    <property type="entry name" value="STAS"/>
    <property type="match status" value="1"/>
</dbReference>
<feature type="transmembrane region" description="Helical" evidence="6">
    <location>
        <begin position="448"/>
        <end position="478"/>
    </location>
</feature>
<dbReference type="GO" id="GO:0016787">
    <property type="term" value="F:hydrolase activity"/>
    <property type="evidence" value="ECO:0007669"/>
    <property type="project" value="InterPro"/>
</dbReference>
<dbReference type="EMBL" id="KQ988989">
    <property type="protein sequence ID" value="KZV55244.1"/>
    <property type="molecule type" value="Genomic_DNA"/>
</dbReference>
<feature type="transmembrane region" description="Helical" evidence="6">
    <location>
        <begin position="264"/>
        <end position="285"/>
    </location>
</feature>
<feature type="transmembrane region" description="Helical" evidence="6">
    <location>
        <begin position="357"/>
        <end position="376"/>
    </location>
</feature>
<dbReference type="InterPro" id="IPR003140">
    <property type="entry name" value="PLipase/COase/thioEstase"/>
</dbReference>
<dbReference type="Gene3D" id="3.40.50.1820">
    <property type="entry name" value="alpha/beta hydrolase"/>
    <property type="match status" value="1"/>
</dbReference>
<gene>
    <name evidence="8" type="ORF">F511_25841</name>
</gene>
<keyword evidence="3 6" id="KW-0812">Transmembrane</keyword>
<dbReference type="InterPro" id="IPR001902">
    <property type="entry name" value="SLC26A/SulP_fam"/>
</dbReference>
<keyword evidence="5 6" id="KW-0472">Membrane</keyword>
<dbReference type="PROSITE" id="PS01130">
    <property type="entry name" value="SLC26A"/>
    <property type="match status" value="1"/>
</dbReference>
<evidence type="ECO:0000259" key="7">
    <source>
        <dbReference type="PROSITE" id="PS50801"/>
    </source>
</evidence>
<feature type="transmembrane region" description="Helical" evidence="6">
    <location>
        <begin position="127"/>
        <end position="147"/>
    </location>
</feature>
<dbReference type="InterPro" id="IPR018045">
    <property type="entry name" value="S04_transporter_CS"/>
</dbReference>
<feature type="transmembrane region" description="Helical" evidence="6">
    <location>
        <begin position="159"/>
        <end position="179"/>
    </location>
</feature>
<feature type="transmembrane region" description="Helical" evidence="6">
    <location>
        <begin position="397"/>
        <end position="414"/>
    </location>
</feature>
<dbReference type="OrthoDB" id="288203at2759"/>
<dbReference type="PANTHER" id="PTHR11814">
    <property type="entry name" value="SULFATE TRANSPORTER"/>
    <property type="match status" value="1"/>
</dbReference>
<keyword evidence="4 6" id="KW-1133">Transmembrane helix</keyword>